<dbReference type="InterPro" id="IPR010645">
    <property type="entry name" value="MFS_4"/>
</dbReference>
<dbReference type="EMBL" id="CAADIS010000005">
    <property type="protein sequence ID" value="VFS35205.1"/>
    <property type="molecule type" value="Genomic_DNA"/>
</dbReference>
<proteinExistence type="predicted"/>
<keyword evidence="1" id="KW-1133">Transmembrane helix</keyword>
<accession>A0A484YJA7</accession>
<sequence length="193" mass="20761">MNSTSHPVERFSFSTALFGMLVLTLGMGLGRFLYTPMLPVMLAEGEFSFSELSWIATGNYAGYLAGSLLFSFGAFHLPSRLRPFLLASALATGLLILAMAWLPPFFLVFIIRFLAGVASAGMLIFGSTLIMQHTRHPFVLAALFSGVGVGIALGNEYVLAGLHFGPLFTNVVARCRSTFCHYIACSGAAHPVE</sequence>
<dbReference type="PANTHER" id="PTHR23537">
    <property type="match status" value="1"/>
</dbReference>
<dbReference type="SUPFAM" id="SSF103473">
    <property type="entry name" value="MFS general substrate transporter"/>
    <property type="match status" value="1"/>
</dbReference>
<name>A0A484YJA7_ECOLX</name>
<evidence type="ECO:0000313" key="3">
    <source>
        <dbReference type="Proteomes" id="UP000372890"/>
    </source>
</evidence>
<feature type="transmembrane region" description="Helical" evidence="1">
    <location>
        <begin position="109"/>
        <end position="131"/>
    </location>
</feature>
<feature type="transmembrane region" description="Helical" evidence="1">
    <location>
        <begin position="138"/>
        <end position="160"/>
    </location>
</feature>
<dbReference type="Gene3D" id="1.20.1250.20">
    <property type="entry name" value="MFS general substrate transporter like domains"/>
    <property type="match status" value="1"/>
</dbReference>
<protein>
    <submittedName>
        <fullName evidence="2">Major facilitator family transporter</fullName>
    </submittedName>
</protein>
<reference evidence="2 3" key="1">
    <citation type="submission" date="2019-03" db="EMBL/GenBank/DDBJ databases">
        <authorList>
            <consortium name="Pathogen Informatics"/>
        </authorList>
    </citation>
    <scope>NUCLEOTIDE SEQUENCE [LARGE SCALE GENOMIC DNA]</scope>
    <source>
        <strain evidence="2 3">NCTC9001</strain>
    </source>
</reference>
<evidence type="ECO:0000313" key="2">
    <source>
        <dbReference type="EMBL" id="VFS35205.1"/>
    </source>
</evidence>
<feature type="transmembrane region" description="Helical" evidence="1">
    <location>
        <begin position="54"/>
        <end position="77"/>
    </location>
</feature>
<dbReference type="AlphaFoldDB" id="A0A484YJA7"/>
<keyword evidence="1" id="KW-0472">Membrane</keyword>
<dbReference type="GO" id="GO:0005886">
    <property type="term" value="C:plasma membrane"/>
    <property type="evidence" value="ECO:0007669"/>
    <property type="project" value="TreeGrafter"/>
</dbReference>
<keyword evidence="1" id="KW-0812">Transmembrane</keyword>
<dbReference type="PANTHER" id="PTHR23537:SF1">
    <property type="entry name" value="SUGAR TRANSPORTER"/>
    <property type="match status" value="1"/>
</dbReference>
<evidence type="ECO:0000256" key="1">
    <source>
        <dbReference type="SAM" id="Phobius"/>
    </source>
</evidence>
<gene>
    <name evidence="2" type="ORF">NCTC9001_05085</name>
</gene>
<dbReference type="Proteomes" id="UP000372890">
    <property type="component" value="Unassembled WGS sequence"/>
</dbReference>
<dbReference type="Pfam" id="PF06779">
    <property type="entry name" value="MFS_4"/>
    <property type="match status" value="1"/>
</dbReference>
<feature type="transmembrane region" description="Helical" evidence="1">
    <location>
        <begin position="12"/>
        <end position="34"/>
    </location>
</feature>
<dbReference type="InterPro" id="IPR036259">
    <property type="entry name" value="MFS_trans_sf"/>
</dbReference>
<organism evidence="2 3">
    <name type="scientific">Escherichia coli</name>
    <dbReference type="NCBI Taxonomy" id="562"/>
    <lineage>
        <taxon>Bacteria</taxon>
        <taxon>Pseudomonadati</taxon>
        <taxon>Pseudomonadota</taxon>
        <taxon>Gammaproteobacteria</taxon>
        <taxon>Enterobacterales</taxon>
        <taxon>Enterobacteriaceae</taxon>
        <taxon>Escherichia</taxon>
    </lineage>
</organism>
<feature type="transmembrane region" description="Helical" evidence="1">
    <location>
        <begin position="84"/>
        <end position="103"/>
    </location>
</feature>